<name>A0A914UZ67_9BILA</name>
<evidence type="ECO:0000256" key="1">
    <source>
        <dbReference type="ARBA" id="ARBA00010211"/>
    </source>
</evidence>
<dbReference type="InterPro" id="IPR036663">
    <property type="entry name" value="Fumarylacetoacetase_C_sf"/>
</dbReference>
<dbReference type="GO" id="GO:0050163">
    <property type="term" value="F:oxaloacetate tautomerase activity"/>
    <property type="evidence" value="ECO:0007669"/>
    <property type="project" value="UniProtKB-EC"/>
</dbReference>
<accession>A0A914UZ67</accession>
<dbReference type="GO" id="GO:0046872">
    <property type="term" value="F:metal ion binding"/>
    <property type="evidence" value="ECO:0007669"/>
    <property type="project" value="UniProtKB-KW"/>
</dbReference>
<dbReference type="SUPFAM" id="SSF56529">
    <property type="entry name" value="FAH"/>
    <property type="match status" value="1"/>
</dbReference>
<dbReference type="Gene3D" id="3.90.850.10">
    <property type="entry name" value="Fumarylacetoacetase-like, C-terminal domain"/>
    <property type="match status" value="1"/>
</dbReference>
<evidence type="ECO:0000256" key="2">
    <source>
        <dbReference type="ARBA" id="ARBA00022723"/>
    </source>
</evidence>
<proteinExistence type="inferred from homology"/>
<evidence type="ECO:0000259" key="6">
    <source>
        <dbReference type="Pfam" id="PF01557"/>
    </source>
</evidence>
<dbReference type="PANTHER" id="PTHR11820">
    <property type="entry name" value="ACYLPYRUVASE"/>
    <property type="match status" value="1"/>
</dbReference>
<keyword evidence="7" id="KW-1185">Reference proteome</keyword>
<comment type="similarity">
    <text evidence="1">Belongs to the FAH family.</text>
</comment>
<reference evidence="8" key="1">
    <citation type="submission" date="2022-11" db="UniProtKB">
        <authorList>
            <consortium name="WormBaseParasite"/>
        </authorList>
    </citation>
    <scope>IDENTIFICATION</scope>
</reference>
<feature type="domain" description="Fumarylacetoacetase-like C-terminal" evidence="6">
    <location>
        <begin position="1"/>
        <end position="117"/>
    </location>
</feature>
<keyword evidence="2" id="KW-0479">Metal-binding</keyword>
<sequence>MTARDFQDEAKKEGAPWFLAKSFDSSCPVSDFVPKEKVADPHKLRLWCNINGVEKQNATTDNMIFDIPTLLEYITQYVTLEPGDMVLTGTPAGVARVQSGDLIECGFDDIVSMSFKVQ</sequence>
<dbReference type="GO" id="GO:0005739">
    <property type="term" value="C:mitochondrion"/>
    <property type="evidence" value="ECO:0007669"/>
    <property type="project" value="TreeGrafter"/>
</dbReference>
<evidence type="ECO:0000256" key="5">
    <source>
        <dbReference type="ARBA" id="ARBA00044973"/>
    </source>
</evidence>
<comment type="catalytic activity">
    <reaction evidence="4">
        <text>oxaloacetate = enol-oxaloacetate</text>
        <dbReference type="Rhea" id="RHEA:16021"/>
        <dbReference type="ChEBI" id="CHEBI:16452"/>
        <dbReference type="ChEBI" id="CHEBI:17479"/>
        <dbReference type="EC" id="5.3.2.2"/>
    </reaction>
    <physiologicalReaction direction="right-to-left" evidence="4">
        <dbReference type="Rhea" id="RHEA:16023"/>
    </physiologicalReaction>
</comment>
<dbReference type="Pfam" id="PF01557">
    <property type="entry name" value="FAA_hydrolase"/>
    <property type="match status" value="1"/>
</dbReference>
<dbReference type="EC" id="5.3.2.2" evidence="5"/>
<evidence type="ECO:0000256" key="3">
    <source>
        <dbReference type="ARBA" id="ARBA00042340"/>
    </source>
</evidence>
<protein>
    <recommendedName>
        <fullName evidence="5">oxaloacetate tautomerase</fullName>
        <ecNumber evidence="5">5.3.2.2</ecNumber>
    </recommendedName>
    <alternativeName>
        <fullName evidence="3">Fumarylacetoacetate hydrolase domain-containing protein 1</fullName>
    </alternativeName>
</protein>
<dbReference type="PANTHER" id="PTHR11820:SF7">
    <property type="entry name" value="ACYLPYRUVASE FAHD1, MITOCHONDRIAL"/>
    <property type="match status" value="1"/>
</dbReference>
<evidence type="ECO:0000313" key="7">
    <source>
        <dbReference type="Proteomes" id="UP000887566"/>
    </source>
</evidence>
<dbReference type="AlphaFoldDB" id="A0A914UZ67"/>
<evidence type="ECO:0000313" key="8">
    <source>
        <dbReference type="WBParaSite" id="PSAMB.scaffold13849size2095.g35721.t1"/>
    </source>
</evidence>
<evidence type="ECO:0000256" key="4">
    <source>
        <dbReference type="ARBA" id="ARBA00044911"/>
    </source>
</evidence>
<organism evidence="7 8">
    <name type="scientific">Plectus sambesii</name>
    <dbReference type="NCBI Taxonomy" id="2011161"/>
    <lineage>
        <taxon>Eukaryota</taxon>
        <taxon>Metazoa</taxon>
        <taxon>Ecdysozoa</taxon>
        <taxon>Nematoda</taxon>
        <taxon>Chromadorea</taxon>
        <taxon>Plectida</taxon>
        <taxon>Plectina</taxon>
        <taxon>Plectoidea</taxon>
        <taxon>Plectidae</taxon>
        <taxon>Plectus</taxon>
    </lineage>
</organism>
<dbReference type="GO" id="GO:0018773">
    <property type="term" value="F:acetylpyruvate hydrolase activity"/>
    <property type="evidence" value="ECO:0007669"/>
    <property type="project" value="TreeGrafter"/>
</dbReference>
<dbReference type="InterPro" id="IPR011234">
    <property type="entry name" value="Fumarylacetoacetase-like_C"/>
</dbReference>
<dbReference type="WBParaSite" id="PSAMB.scaffold13849size2095.g35721.t1">
    <property type="protein sequence ID" value="PSAMB.scaffold13849size2095.g35721.t1"/>
    <property type="gene ID" value="PSAMB.scaffold13849size2095.g35721"/>
</dbReference>
<dbReference type="Proteomes" id="UP000887566">
    <property type="component" value="Unplaced"/>
</dbReference>